<dbReference type="EMBL" id="RFLY01000009">
    <property type="protein sequence ID" value="RMH92868.1"/>
    <property type="molecule type" value="Genomic_DNA"/>
</dbReference>
<name>A0A3M2HV19_9GAMM</name>
<keyword evidence="5" id="KW-1185">Reference proteome</keyword>
<evidence type="ECO:0000313" key="4">
    <source>
        <dbReference type="EMBL" id="RMH92868.1"/>
    </source>
</evidence>
<evidence type="ECO:0000313" key="5">
    <source>
        <dbReference type="Proteomes" id="UP000275012"/>
    </source>
</evidence>
<proteinExistence type="predicted"/>
<organism evidence="4 5">
    <name type="scientific">Solilutibacter pythonis</name>
    <dbReference type="NCBI Taxonomy" id="2483112"/>
    <lineage>
        <taxon>Bacteria</taxon>
        <taxon>Pseudomonadati</taxon>
        <taxon>Pseudomonadota</taxon>
        <taxon>Gammaproteobacteria</taxon>
        <taxon>Lysobacterales</taxon>
        <taxon>Lysobacteraceae</taxon>
        <taxon>Solilutibacter</taxon>
    </lineage>
</organism>
<dbReference type="Pfam" id="PF02661">
    <property type="entry name" value="Fic"/>
    <property type="match status" value="1"/>
</dbReference>
<protein>
    <submittedName>
        <fullName evidence="4">Fic family protein</fullName>
    </submittedName>
</protein>
<feature type="domain" description="Fido" evidence="3">
    <location>
        <begin position="181"/>
        <end position="333"/>
    </location>
</feature>
<dbReference type="Gene3D" id="1.10.3290.10">
    <property type="entry name" value="Fido-like domain"/>
    <property type="match status" value="1"/>
</dbReference>
<evidence type="ECO:0000256" key="2">
    <source>
        <dbReference type="PIRSR" id="PIRSR640198-2"/>
    </source>
</evidence>
<comment type="caution">
    <text evidence="4">The sequence shown here is derived from an EMBL/GenBank/DDBJ whole genome shotgun (WGS) entry which is preliminary data.</text>
</comment>
<keyword evidence="2" id="KW-0067">ATP-binding</keyword>
<evidence type="ECO:0000259" key="3">
    <source>
        <dbReference type="PROSITE" id="PS51459"/>
    </source>
</evidence>
<feature type="binding site" evidence="2">
    <location>
        <begin position="216"/>
        <end position="225"/>
    </location>
    <ligand>
        <name>ATP</name>
        <dbReference type="ChEBI" id="CHEBI:30616"/>
    </ligand>
</feature>
<dbReference type="PROSITE" id="PS51459">
    <property type="entry name" value="FIDO"/>
    <property type="match status" value="1"/>
</dbReference>
<dbReference type="AlphaFoldDB" id="A0A3M2HV19"/>
<keyword evidence="2" id="KW-0547">Nucleotide-binding</keyword>
<dbReference type="OrthoDB" id="9807853at2"/>
<gene>
    <name evidence="4" type="ORF">EBB59_07880</name>
</gene>
<sequence length="447" mass="50814">MKLPLAPPAWHELLDQPPDWLGRVLALRIGPEVKGRYEHWDRLRHLTPPDGLEPTEWWAAIKLARMAIARPLPFLDKQRQPFTVALTDSIQRKLFFVARDAAGALRGADQPQPDANREQFLFRSLMEEAMTSSQLEGAATTTQVAKDMLRSGRAPRDYGERMIVNNFATMRELRHWAGQPLTPETVFEIHRMLTDGTLGDPGSAGRFRRHDENIVVEDEIGTLLHMPPDAAELPARMRTLCDFANQRDDDTDFVHPVVRAILIHFMIGYDHPFVDGNGRTARALFYWSMLKSGFWMAEYISISSILRQAPAQYTRAYLHTESDAGDATYFLAHQLDVLLKAIEGVHAYITRKQQARREAENLLSPQSLLSRRLNHRQRALLLNALKHPGKPFNIAEHQRAHGVVYQTARSDLLGLVDAGLMRQERDGRQHVFLATGNLGKRLQVQDA</sequence>
<dbReference type="InterPro" id="IPR040198">
    <property type="entry name" value="Fido_containing"/>
</dbReference>
<feature type="active site" evidence="1">
    <location>
        <position position="271"/>
    </location>
</feature>
<feature type="binding site" evidence="2">
    <location>
        <begin position="275"/>
        <end position="282"/>
    </location>
    <ligand>
        <name>ATP</name>
        <dbReference type="ChEBI" id="CHEBI:30616"/>
    </ligand>
</feature>
<dbReference type="InterPro" id="IPR036597">
    <property type="entry name" value="Fido-like_dom_sf"/>
</dbReference>
<dbReference type="GO" id="GO:0005524">
    <property type="term" value="F:ATP binding"/>
    <property type="evidence" value="ECO:0007669"/>
    <property type="project" value="UniProtKB-KW"/>
</dbReference>
<dbReference type="InterPro" id="IPR003812">
    <property type="entry name" value="Fido"/>
</dbReference>
<reference evidence="4 5" key="1">
    <citation type="submission" date="2018-10" db="EMBL/GenBank/DDBJ databases">
        <title>Proposal of Lysobacter pythonis sp. nov. isolated from royal pythons (Python regius).</title>
        <authorList>
            <person name="Hans-Juergen B."/>
            <person name="Huptas C."/>
            <person name="Sandra B."/>
            <person name="Igor L."/>
            <person name="Joachim S."/>
            <person name="Siegfried S."/>
            <person name="Mareike W."/>
            <person name="Peter K."/>
        </authorList>
    </citation>
    <scope>NUCLEOTIDE SEQUENCE [LARGE SCALE GENOMIC DNA]</scope>
    <source>
        <strain evidence="4 5">4284/11</strain>
    </source>
</reference>
<accession>A0A3M2HV19</accession>
<dbReference type="SUPFAM" id="SSF140931">
    <property type="entry name" value="Fic-like"/>
    <property type="match status" value="1"/>
</dbReference>
<dbReference type="PANTHER" id="PTHR13504">
    <property type="entry name" value="FIDO DOMAIN-CONTAINING PROTEIN DDB_G0283145"/>
    <property type="match status" value="1"/>
</dbReference>
<evidence type="ECO:0000256" key="1">
    <source>
        <dbReference type="PIRSR" id="PIRSR640198-1"/>
    </source>
</evidence>
<dbReference type="Proteomes" id="UP000275012">
    <property type="component" value="Unassembled WGS sequence"/>
</dbReference>
<dbReference type="RefSeq" id="WP_122101601.1">
    <property type="nucleotide sequence ID" value="NZ_RFLY01000009.1"/>
</dbReference>
<dbReference type="PANTHER" id="PTHR13504:SF38">
    <property type="entry name" value="FIDO DOMAIN-CONTAINING PROTEIN"/>
    <property type="match status" value="1"/>
</dbReference>